<dbReference type="OrthoDB" id="10266364at2759"/>
<evidence type="ECO:0000256" key="3">
    <source>
        <dbReference type="ARBA" id="ARBA00022454"/>
    </source>
</evidence>
<dbReference type="GO" id="GO:0051301">
    <property type="term" value="P:cell division"/>
    <property type="evidence" value="ECO:0007669"/>
    <property type="project" value="UniProtKB-KW"/>
</dbReference>
<gene>
    <name evidence="12" type="primary">NUF2</name>
    <name evidence="12" type="ORF">SNAT2548_LOCUS6217</name>
</gene>
<comment type="catalytic activity">
    <reaction evidence="9">
        <text>O-phospho-L-threonyl-[protein] + H2O = L-threonyl-[protein] + phosphate</text>
        <dbReference type="Rhea" id="RHEA:47004"/>
        <dbReference type="Rhea" id="RHEA-COMP:11060"/>
        <dbReference type="Rhea" id="RHEA-COMP:11605"/>
        <dbReference type="ChEBI" id="CHEBI:15377"/>
        <dbReference type="ChEBI" id="CHEBI:30013"/>
        <dbReference type="ChEBI" id="CHEBI:43474"/>
        <dbReference type="ChEBI" id="CHEBI:61977"/>
        <dbReference type="EC" id="3.1.3.16"/>
    </reaction>
</comment>
<comment type="catalytic activity">
    <reaction evidence="9">
        <text>O-phospho-L-seryl-[protein] + H2O = L-seryl-[protein] + phosphate</text>
        <dbReference type="Rhea" id="RHEA:20629"/>
        <dbReference type="Rhea" id="RHEA-COMP:9863"/>
        <dbReference type="Rhea" id="RHEA-COMP:11604"/>
        <dbReference type="ChEBI" id="CHEBI:15377"/>
        <dbReference type="ChEBI" id="CHEBI:29999"/>
        <dbReference type="ChEBI" id="CHEBI:43474"/>
        <dbReference type="ChEBI" id="CHEBI:83421"/>
        <dbReference type="EC" id="3.1.3.16"/>
    </reaction>
</comment>
<keyword evidence="9" id="KW-0464">Manganese</keyword>
<dbReference type="Pfam" id="PF03800">
    <property type="entry name" value="Nuf2"/>
    <property type="match status" value="1"/>
</dbReference>
<evidence type="ECO:0000256" key="5">
    <source>
        <dbReference type="ARBA" id="ARBA00022776"/>
    </source>
</evidence>
<dbReference type="EC" id="3.1.3.16" evidence="9"/>
<keyword evidence="7" id="KW-0131">Cell cycle</keyword>
<comment type="caution">
    <text evidence="12">The sequence shown here is derived from an EMBL/GenBank/DDBJ whole genome shotgun (WGS) entry which is preliminary data.</text>
</comment>
<comment type="cofactor">
    <cofactor evidence="9">
        <name>Mn(2+)</name>
        <dbReference type="ChEBI" id="CHEBI:29035"/>
    </cofactor>
</comment>
<evidence type="ECO:0000256" key="7">
    <source>
        <dbReference type="ARBA" id="ARBA00023306"/>
    </source>
</evidence>
<comment type="subcellular location">
    <subcellularLocation>
        <location evidence="1">Chromosome</location>
        <location evidence="1">Centromere</location>
    </subcellularLocation>
</comment>
<organism evidence="12 13">
    <name type="scientific">Symbiodinium natans</name>
    <dbReference type="NCBI Taxonomy" id="878477"/>
    <lineage>
        <taxon>Eukaryota</taxon>
        <taxon>Sar</taxon>
        <taxon>Alveolata</taxon>
        <taxon>Dinophyceae</taxon>
        <taxon>Suessiales</taxon>
        <taxon>Symbiodiniaceae</taxon>
        <taxon>Symbiodinium</taxon>
    </lineage>
</organism>
<accession>A0A812J975</accession>
<sequence length="674" mass="76599">MESMKRSPTFLVGTVQQKDILGEFQKREQHYTEEYSKNKPLCFSARAFQQPHPAKVRMGYKDADATLTSPMLLGVCDGVSQLEEFQMDPSLLPNELLRTCEELAMLQLMPDTNIAPQDQYRGPISLLKEAYQETTSYGSTTVLLAALDNSTRIHGKLHPMIAVLSIGDCELLMLRRTNGRQSELEAVFHTEMQRIDYNVQTPLQLARVDERIDEDPFRIPFPSILGEADNMLKGFAFKILAPKDITGVLNMIGVHPAVAADNIDRPSADNAMAFFNALAEFAYDMDSQQVKAQMPAVTAPEIYDEAMDFLTIFKLSRQLAMINLVDDFNFKDFWEPIPKRFRALLSGMINFCRYKEAKVVVITGMKEDVQALDSNRLEMVDKLNQVDAELGAAQERHNAELQDMWNAENEAAEAKATNDKLTRQRSSADRVVEDAEKKRASVKERVRQGEQRIEQLREQVNALQSQIAESPEGLEKEIEELKSGVCQLKAVLEDKANQRRAHSQRDQVFCRLLRHLECYKDELNRVGNVASNADTAKQRAATAREELGLLRQSLEAVKQDGAELEQSLKSIVVDNERAKQVHAERMEQLEVRRQAALQQHQELQAKRTEEQRQLHQLQSQRLELEAEVAAVRRAHAAEMGELRVMWKAVLDKAESYNLSLEALFHEHSHGDDLI</sequence>
<keyword evidence="9" id="KW-0378">Hydrolase</keyword>
<dbReference type="InterPro" id="IPR036457">
    <property type="entry name" value="PPM-type-like_dom_sf"/>
</dbReference>
<comment type="cofactor">
    <cofactor evidence="9">
        <name>Mg(2+)</name>
        <dbReference type="ChEBI" id="CHEBI:18420"/>
    </cofactor>
</comment>
<evidence type="ECO:0000256" key="9">
    <source>
        <dbReference type="RuleBase" id="RU366020"/>
    </source>
</evidence>
<comment type="similarity">
    <text evidence="2">Belongs to the NUF2 family.</text>
</comment>
<evidence type="ECO:0000256" key="1">
    <source>
        <dbReference type="ARBA" id="ARBA00004584"/>
    </source>
</evidence>
<dbReference type="GO" id="GO:0031262">
    <property type="term" value="C:Ndc80 complex"/>
    <property type="evidence" value="ECO:0007669"/>
    <property type="project" value="InterPro"/>
</dbReference>
<dbReference type="EMBL" id="CAJNDS010000408">
    <property type="protein sequence ID" value="CAE7203353.1"/>
    <property type="molecule type" value="Genomic_DNA"/>
</dbReference>
<keyword evidence="6 10" id="KW-0175">Coiled coil</keyword>
<dbReference type="SUPFAM" id="SSF81606">
    <property type="entry name" value="PP2C-like"/>
    <property type="match status" value="1"/>
</dbReference>
<feature type="coiled-coil region" evidence="10">
    <location>
        <begin position="540"/>
        <end position="634"/>
    </location>
</feature>
<proteinExistence type="inferred from homology"/>
<dbReference type="InterPro" id="IPR039123">
    <property type="entry name" value="PPTC7"/>
</dbReference>
<name>A0A812J975_9DINO</name>
<evidence type="ECO:0000313" key="13">
    <source>
        <dbReference type="Proteomes" id="UP000604046"/>
    </source>
</evidence>
<evidence type="ECO:0000256" key="8">
    <source>
        <dbReference type="ARBA" id="ARBA00023328"/>
    </source>
</evidence>
<reference evidence="12" key="1">
    <citation type="submission" date="2021-02" db="EMBL/GenBank/DDBJ databases">
        <authorList>
            <person name="Dougan E. K."/>
            <person name="Rhodes N."/>
            <person name="Thang M."/>
            <person name="Chan C."/>
        </authorList>
    </citation>
    <scope>NUCLEOTIDE SEQUENCE</scope>
</reference>
<keyword evidence="9" id="KW-0904">Protein phosphatase</keyword>
<evidence type="ECO:0000256" key="2">
    <source>
        <dbReference type="ARBA" id="ARBA00005498"/>
    </source>
</evidence>
<evidence type="ECO:0000256" key="4">
    <source>
        <dbReference type="ARBA" id="ARBA00022618"/>
    </source>
</evidence>
<feature type="domain" description="Kinetochore protein Nuf2 N-terminal" evidence="11">
    <location>
        <begin position="235"/>
        <end position="364"/>
    </location>
</feature>
<evidence type="ECO:0000259" key="11">
    <source>
        <dbReference type="Pfam" id="PF03800"/>
    </source>
</evidence>
<keyword evidence="9" id="KW-0460">Magnesium</keyword>
<protein>
    <recommendedName>
        <fullName evidence="9">Protein phosphatase</fullName>
        <ecNumber evidence="9">3.1.3.16</ecNumber>
    </recommendedName>
</protein>
<keyword evidence="8" id="KW-0137">Centromere</keyword>
<keyword evidence="3" id="KW-0158">Chromosome</keyword>
<keyword evidence="13" id="KW-1185">Reference proteome</keyword>
<keyword evidence="5" id="KW-0498">Mitosis</keyword>
<evidence type="ECO:0000256" key="10">
    <source>
        <dbReference type="SAM" id="Coils"/>
    </source>
</evidence>
<dbReference type="GO" id="GO:0004722">
    <property type="term" value="F:protein serine/threonine phosphatase activity"/>
    <property type="evidence" value="ECO:0007669"/>
    <property type="project" value="UniProtKB-EC"/>
</dbReference>
<dbReference type="Gene3D" id="1.10.418.60">
    <property type="entry name" value="Ncd80 complex, Nuf2 subunit"/>
    <property type="match status" value="1"/>
</dbReference>
<feature type="coiled-coil region" evidence="10">
    <location>
        <begin position="404"/>
        <end position="466"/>
    </location>
</feature>
<evidence type="ECO:0000256" key="6">
    <source>
        <dbReference type="ARBA" id="ARBA00023054"/>
    </source>
</evidence>
<keyword evidence="4" id="KW-0132">Cell division</keyword>
<dbReference type="Proteomes" id="UP000604046">
    <property type="component" value="Unassembled WGS sequence"/>
</dbReference>
<keyword evidence="9" id="KW-0479">Metal-binding</keyword>
<dbReference type="PANTHER" id="PTHR12320:SF1">
    <property type="entry name" value="PROTEIN PHOSPHATASE PTC7 HOMOLOG"/>
    <property type="match status" value="1"/>
</dbReference>
<dbReference type="InterPro" id="IPR038275">
    <property type="entry name" value="Nuf2_N_sf"/>
</dbReference>
<dbReference type="InterPro" id="IPR005549">
    <property type="entry name" value="Kinetochore_Nuf2_N"/>
</dbReference>
<dbReference type="GO" id="GO:0046872">
    <property type="term" value="F:metal ion binding"/>
    <property type="evidence" value="ECO:0007669"/>
    <property type="project" value="UniProtKB-UniRule"/>
</dbReference>
<dbReference type="AlphaFoldDB" id="A0A812J975"/>
<dbReference type="PANTHER" id="PTHR12320">
    <property type="entry name" value="PROTEIN PHOSPHATASE 2C"/>
    <property type="match status" value="1"/>
</dbReference>
<comment type="similarity">
    <text evidence="9">Belongs to the PP2C family.</text>
</comment>
<evidence type="ECO:0000313" key="12">
    <source>
        <dbReference type="EMBL" id="CAE7203353.1"/>
    </source>
</evidence>